<name>A0A5J4S2K7_9ZZZZ</name>
<keyword evidence="7 9" id="KW-0413">Isomerase</keyword>
<evidence type="ECO:0000256" key="6">
    <source>
        <dbReference type="ARBA" id="ARBA00022553"/>
    </source>
</evidence>
<sequence>MINTFSTEGNRSRLVRSKFQKTVDNKQTDLFILKNLSGMEVAVTNYGCTLLSIMVPDKEGNYTNVILGHDSIDGVINSPEPFLNTVIGRYGNRISEGKFILEDTEYNLNINNGPNSLHGGPKGFHTKVWNAEQIDEKTLQLRYFSADGEEGFPGNLDITLTYSLEEDENALIIDYKATTDQTTVINLTNHAFFNLAGIANPTPSIESHIVTINAEFYIPINEVCIPTGEILKVEDTPIDFRTPHAIGERINDMFPQLINGNGYDHCYVLDKDEQGELSWAASCTDRNSGRILEVYTTEPGLQLYTGNWLSGFAGAHGATYPTRSGICFEAQCFPDTPNRPYFLTAALTPEDEYQQVTIYKFDVQD</sequence>
<dbReference type="GO" id="GO:0005737">
    <property type="term" value="C:cytoplasm"/>
    <property type="evidence" value="ECO:0007669"/>
    <property type="project" value="UniProtKB-SubCell"/>
</dbReference>
<dbReference type="FunFam" id="2.70.98.10:FF:000003">
    <property type="entry name" value="Aldose 1-epimerase"/>
    <property type="match status" value="1"/>
</dbReference>
<dbReference type="PANTHER" id="PTHR10091:SF0">
    <property type="entry name" value="GALACTOSE MUTAROTASE"/>
    <property type="match status" value="1"/>
</dbReference>
<dbReference type="AlphaFoldDB" id="A0A5J4S2K7"/>
<dbReference type="InterPro" id="IPR011013">
    <property type="entry name" value="Gal_mutarotase_sf_dom"/>
</dbReference>
<protein>
    <submittedName>
        <fullName evidence="9">Aldose 1-epimerase</fullName>
        <ecNumber evidence="9">5.1.3.3</ecNumber>
    </submittedName>
</protein>
<comment type="pathway">
    <text evidence="2">Carbohydrate metabolism; hexose metabolism.</text>
</comment>
<dbReference type="NCBIfam" id="NF008277">
    <property type="entry name" value="PRK11055.1"/>
    <property type="match status" value="1"/>
</dbReference>
<dbReference type="UniPathway" id="UPA00242"/>
<dbReference type="GO" id="GO:0004034">
    <property type="term" value="F:aldose 1-epimerase activity"/>
    <property type="evidence" value="ECO:0007669"/>
    <property type="project" value="UniProtKB-EC"/>
</dbReference>
<evidence type="ECO:0000256" key="2">
    <source>
        <dbReference type="ARBA" id="ARBA00005028"/>
    </source>
</evidence>
<dbReference type="GO" id="GO:0030246">
    <property type="term" value="F:carbohydrate binding"/>
    <property type="evidence" value="ECO:0007669"/>
    <property type="project" value="InterPro"/>
</dbReference>
<comment type="similarity">
    <text evidence="3">Belongs to the aldose epimerase family.</text>
</comment>
<comment type="caution">
    <text evidence="9">The sequence shown here is derived from an EMBL/GenBank/DDBJ whole genome shotgun (WGS) entry which is preliminary data.</text>
</comment>
<reference evidence="9" key="1">
    <citation type="submission" date="2019-03" db="EMBL/GenBank/DDBJ databases">
        <title>Single cell metagenomics reveals metabolic interactions within the superorganism composed of flagellate Streblomastix strix and complex community of Bacteroidetes bacteria on its surface.</title>
        <authorList>
            <person name="Treitli S.C."/>
            <person name="Kolisko M."/>
            <person name="Husnik F."/>
            <person name="Keeling P."/>
            <person name="Hampl V."/>
        </authorList>
    </citation>
    <scope>NUCLEOTIDE SEQUENCE</scope>
    <source>
        <strain evidence="9">STM</strain>
    </source>
</reference>
<dbReference type="GO" id="GO:0033499">
    <property type="term" value="P:galactose catabolic process via UDP-galactose, Leloir pathway"/>
    <property type="evidence" value="ECO:0007669"/>
    <property type="project" value="TreeGrafter"/>
</dbReference>
<dbReference type="InterPro" id="IPR014718">
    <property type="entry name" value="GH-type_carb-bd"/>
</dbReference>
<dbReference type="Pfam" id="PF01263">
    <property type="entry name" value="Aldose_epim"/>
    <property type="match status" value="1"/>
</dbReference>
<evidence type="ECO:0000256" key="8">
    <source>
        <dbReference type="ARBA" id="ARBA00023277"/>
    </source>
</evidence>
<dbReference type="InterPro" id="IPR015443">
    <property type="entry name" value="Aldose_1-epimerase"/>
</dbReference>
<dbReference type="GO" id="GO:0006006">
    <property type="term" value="P:glucose metabolic process"/>
    <property type="evidence" value="ECO:0007669"/>
    <property type="project" value="TreeGrafter"/>
</dbReference>
<dbReference type="PIRSF" id="PIRSF005096">
    <property type="entry name" value="GALM"/>
    <property type="match status" value="1"/>
</dbReference>
<evidence type="ECO:0000256" key="1">
    <source>
        <dbReference type="ARBA" id="ARBA00004496"/>
    </source>
</evidence>
<keyword evidence="6" id="KW-0597">Phosphoprotein</keyword>
<dbReference type="InterPro" id="IPR047215">
    <property type="entry name" value="Galactose_mutarotase-like"/>
</dbReference>
<evidence type="ECO:0000256" key="3">
    <source>
        <dbReference type="ARBA" id="ARBA00006206"/>
    </source>
</evidence>
<keyword evidence="5" id="KW-0963">Cytoplasm</keyword>
<keyword evidence="8" id="KW-0119">Carbohydrate metabolism</keyword>
<evidence type="ECO:0000313" key="9">
    <source>
        <dbReference type="EMBL" id="KAA6339670.1"/>
    </source>
</evidence>
<dbReference type="EC" id="5.1.3.3" evidence="9"/>
<dbReference type="Gene3D" id="2.70.98.10">
    <property type="match status" value="1"/>
</dbReference>
<evidence type="ECO:0000256" key="5">
    <source>
        <dbReference type="ARBA" id="ARBA00022490"/>
    </source>
</evidence>
<comment type="subcellular location">
    <subcellularLocation>
        <location evidence="1">Cytoplasm</location>
    </subcellularLocation>
</comment>
<evidence type="ECO:0000256" key="7">
    <source>
        <dbReference type="ARBA" id="ARBA00023235"/>
    </source>
</evidence>
<comment type="subunit">
    <text evidence="4">Monomer.</text>
</comment>
<dbReference type="InterPro" id="IPR008183">
    <property type="entry name" value="Aldose_1/G6P_1-epimerase"/>
</dbReference>
<dbReference type="CDD" id="cd09019">
    <property type="entry name" value="galactose_mutarotase_like"/>
    <property type="match status" value="1"/>
</dbReference>
<organism evidence="9">
    <name type="scientific">termite gut metagenome</name>
    <dbReference type="NCBI Taxonomy" id="433724"/>
    <lineage>
        <taxon>unclassified sequences</taxon>
        <taxon>metagenomes</taxon>
        <taxon>organismal metagenomes</taxon>
    </lineage>
</organism>
<accession>A0A5J4S2K7</accession>
<dbReference type="EMBL" id="SNRY01000516">
    <property type="protein sequence ID" value="KAA6339670.1"/>
    <property type="molecule type" value="Genomic_DNA"/>
</dbReference>
<gene>
    <name evidence="9" type="ORF">EZS27_012402</name>
</gene>
<dbReference type="PANTHER" id="PTHR10091">
    <property type="entry name" value="ALDOSE-1-EPIMERASE"/>
    <property type="match status" value="1"/>
</dbReference>
<proteinExistence type="inferred from homology"/>
<dbReference type="SUPFAM" id="SSF74650">
    <property type="entry name" value="Galactose mutarotase-like"/>
    <property type="match status" value="1"/>
</dbReference>
<evidence type="ECO:0000256" key="4">
    <source>
        <dbReference type="ARBA" id="ARBA00011245"/>
    </source>
</evidence>